<evidence type="ECO:0000256" key="1">
    <source>
        <dbReference type="SAM" id="MobiDB-lite"/>
    </source>
</evidence>
<dbReference type="OrthoDB" id="10536417at2759"/>
<feature type="compositionally biased region" description="Polar residues" evidence="1">
    <location>
        <begin position="139"/>
        <end position="154"/>
    </location>
</feature>
<sequence>MVDEWNDFEVPQRKDEIRQAVHYAPPACSLEQLHDASHNSMQRWVYRVLTLAECRIVPHSPVCVSHTMALQELVASWKLDGSQFCRLRTREELFDPVQTDVDSRKMARKIMCDTLWRELCHLRFVREPQSDRATKRQPAVQQESELGSRGSTLAASGVDDEQHRSAVQTVGANQKSKRWSWNNPFVQVSRNTTGSTDTLRQFDRIYEREFIDSNRSLPYHSDAVPKDQKSSSCATPEYRDQARSRSTHPSDTIKCTSDRQEVSQYKDMPNSMEQDLVELDGDPLLQTILMFSDSNDKEVASCNVARRSSTTEEWHEQFAAREHYGEPVNAGAKHMEPEAAIVHDWLEMPDEDME</sequence>
<keyword evidence="3" id="KW-1185">Reference proteome</keyword>
<dbReference type="EMBL" id="CP042188">
    <property type="protein sequence ID" value="QDS70169.1"/>
    <property type="molecule type" value="Genomic_DNA"/>
</dbReference>
<organism evidence="2 3">
    <name type="scientific">Venturia effusa</name>
    <dbReference type="NCBI Taxonomy" id="50376"/>
    <lineage>
        <taxon>Eukaryota</taxon>
        <taxon>Fungi</taxon>
        <taxon>Dikarya</taxon>
        <taxon>Ascomycota</taxon>
        <taxon>Pezizomycotina</taxon>
        <taxon>Dothideomycetes</taxon>
        <taxon>Pleosporomycetidae</taxon>
        <taxon>Venturiales</taxon>
        <taxon>Venturiaceae</taxon>
        <taxon>Venturia</taxon>
    </lineage>
</organism>
<dbReference type="Proteomes" id="UP000316270">
    <property type="component" value="Chromosome 4"/>
</dbReference>
<evidence type="ECO:0000313" key="3">
    <source>
        <dbReference type="Proteomes" id="UP000316270"/>
    </source>
</evidence>
<accession>A0A517L3F2</accession>
<feature type="region of interest" description="Disordered" evidence="1">
    <location>
        <begin position="217"/>
        <end position="264"/>
    </location>
</feature>
<gene>
    <name evidence="2" type="ORF">FKW77_006150</name>
</gene>
<evidence type="ECO:0000313" key="2">
    <source>
        <dbReference type="EMBL" id="QDS70169.1"/>
    </source>
</evidence>
<reference evidence="2 3" key="1">
    <citation type="submission" date="2019-07" db="EMBL/GenBank/DDBJ databases">
        <title>Finished genome of Venturia effusa.</title>
        <authorList>
            <person name="Young C.A."/>
            <person name="Cox M.P."/>
            <person name="Ganley A.R.D."/>
            <person name="David W.J."/>
        </authorList>
    </citation>
    <scope>NUCLEOTIDE SEQUENCE [LARGE SCALE GENOMIC DNA]</scope>
    <source>
        <strain evidence="3">albino</strain>
    </source>
</reference>
<feature type="compositionally biased region" description="Polar residues" evidence="1">
    <location>
        <begin position="165"/>
        <end position="175"/>
    </location>
</feature>
<feature type="region of interest" description="Disordered" evidence="1">
    <location>
        <begin position="131"/>
        <end position="175"/>
    </location>
</feature>
<dbReference type="AlphaFoldDB" id="A0A517L3F2"/>
<protein>
    <submittedName>
        <fullName evidence="2">Uncharacterized protein</fullName>
    </submittedName>
</protein>
<proteinExistence type="predicted"/>
<name>A0A517L3F2_9PEZI</name>